<protein>
    <submittedName>
        <fullName evidence="2">Uncharacterized protein</fullName>
    </submittedName>
</protein>
<name>A0AA36A0F0_LACSI</name>
<feature type="region of interest" description="Disordered" evidence="1">
    <location>
        <begin position="209"/>
        <end position="229"/>
    </location>
</feature>
<evidence type="ECO:0000313" key="2">
    <source>
        <dbReference type="EMBL" id="CAI9302235.1"/>
    </source>
</evidence>
<feature type="compositionally biased region" description="Acidic residues" evidence="1">
    <location>
        <begin position="79"/>
        <end position="93"/>
    </location>
</feature>
<feature type="compositionally biased region" description="Polar residues" evidence="1">
    <location>
        <begin position="219"/>
        <end position="229"/>
    </location>
</feature>
<keyword evidence="3" id="KW-1185">Reference proteome</keyword>
<sequence>MANPNPIFLKVRLHYNDVFTRHPYRYTGGDTFMFTDHDFSGMDLHGCCEFLEWFVGEPFEKLYYLAHDQTMANGLTFDEESDESGSVIQEDDKEPSQGIHDPELAYMFDVGLEDEINGEYWTPLNKTKDNEFLNKLCPEGGEEKNVETQMDNIEELDNNVLKEHLIFNPQAQKVEKRIAEVASGNGTRMEGGDTHGENVKKRTAEVGNGSWTRMEGGDSQCTKESGTTQVTRERGNVVLPHVKRRKRSEMIIKKKLTTQIIGKNGEGNTLEKPVNLM</sequence>
<reference evidence="2" key="1">
    <citation type="submission" date="2023-04" db="EMBL/GenBank/DDBJ databases">
        <authorList>
            <person name="Vijverberg K."/>
            <person name="Xiong W."/>
            <person name="Schranz E."/>
        </authorList>
    </citation>
    <scope>NUCLEOTIDE SEQUENCE</scope>
</reference>
<evidence type="ECO:0000313" key="3">
    <source>
        <dbReference type="Proteomes" id="UP001177003"/>
    </source>
</evidence>
<evidence type="ECO:0000256" key="1">
    <source>
        <dbReference type="SAM" id="MobiDB-lite"/>
    </source>
</evidence>
<dbReference type="AlphaFoldDB" id="A0AA36A0F0"/>
<accession>A0AA36A0F0</accession>
<organism evidence="2 3">
    <name type="scientific">Lactuca saligna</name>
    <name type="common">Willowleaf lettuce</name>
    <dbReference type="NCBI Taxonomy" id="75948"/>
    <lineage>
        <taxon>Eukaryota</taxon>
        <taxon>Viridiplantae</taxon>
        <taxon>Streptophyta</taxon>
        <taxon>Embryophyta</taxon>
        <taxon>Tracheophyta</taxon>
        <taxon>Spermatophyta</taxon>
        <taxon>Magnoliopsida</taxon>
        <taxon>eudicotyledons</taxon>
        <taxon>Gunneridae</taxon>
        <taxon>Pentapetalae</taxon>
        <taxon>asterids</taxon>
        <taxon>campanulids</taxon>
        <taxon>Asterales</taxon>
        <taxon>Asteraceae</taxon>
        <taxon>Cichorioideae</taxon>
        <taxon>Cichorieae</taxon>
        <taxon>Lactucinae</taxon>
        <taxon>Lactuca</taxon>
    </lineage>
</organism>
<feature type="region of interest" description="Disordered" evidence="1">
    <location>
        <begin position="79"/>
        <end position="99"/>
    </location>
</feature>
<dbReference type="EMBL" id="OX465085">
    <property type="protein sequence ID" value="CAI9302235.1"/>
    <property type="molecule type" value="Genomic_DNA"/>
</dbReference>
<proteinExistence type="predicted"/>
<gene>
    <name evidence="2" type="ORF">LSALG_LOCUS40735</name>
</gene>
<dbReference type="Proteomes" id="UP001177003">
    <property type="component" value="Chromosome 9"/>
</dbReference>